<dbReference type="EMBL" id="JACCBA010000001">
    <property type="protein sequence ID" value="NYD50290.1"/>
    <property type="molecule type" value="Genomic_DNA"/>
</dbReference>
<accession>A0A7Y9JIQ1</accession>
<evidence type="ECO:0000313" key="1">
    <source>
        <dbReference type="EMBL" id="NYD50290.1"/>
    </source>
</evidence>
<name>A0A7Y9JIQ1_9ACTN</name>
<reference evidence="1 2" key="1">
    <citation type="submission" date="2020-07" db="EMBL/GenBank/DDBJ databases">
        <title>Sequencing the genomes of 1000 actinobacteria strains.</title>
        <authorList>
            <person name="Klenk H.-P."/>
        </authorList>
    </citation>
    <scope>NUCLEOTIDE SEQUENCE [LARGE SCALE GENOMIC DNA]</scope>
    <source>
        <strain evidence="1 2">DSM 40398</strain>
    </source>
</reference>
<gene>
    <name evidence="1" type="ORF">BJY14_006273</name>
</gene>
<keyword evidence="2" id="KW-1185">Reference proteome</keyword>
<proteinExistence type="predicted"/>
<sequence length="30" mass="3335">MLGELLVLGIKVAAFTVWEILNRSGTWYGP</sequence>
<evidence type="ECO:0000313" key="2">
    <source>
        <dbReference type="Proteomes" id="UP000529783"/>
    </source>
</evidence>
<protein>
    <submittedName>
        <fullName evidence="1">Uncharacterized protein</fullName>
    </submittedName>
</protein>
<dbReference type="Proteomes" id="UP000529783">
    <property type="component" value="Unassembled WGS sequence"/>
</dbReference>
<organism evidence="1 2">
    <name type="scientific">Actinomadura luteofluorescens</name>
    <dbReference type="NCBI Taxonomy" id="46163"/>
    <lineage>
        <taxon>Bacteria</taxon>
        <taxon>Bacillati</taxon>
        <taxon>Actinomycetota</taxon>
        <taxon>Actinomycetes</taxon>
        <taxon>Streptosporangiales</taxon>
        <taxon>Thermomonosporaceae</taxon>
        <taxon>Actinomadura</taxon>
    </lineage>
</organism>
<dbReference type="AlphaFoldDB" id="A0A7Y9JIQ1"/>
<comment type="caution">
    <text evidence="1">The sequence shown here is derived from an EMBL/GenBank/DDBJ whole genome shotgun (WGS) entry which is preliminary data.</text>
</comment>